<keyword evidence="2" id="KW-1185">Reference proteome</keyword>
<dbReference type="AlphaFoldDB" id="A0A8S3Q267"/>
<dbReference type="Gene3D" id="2.120.10.30">
    <property type="entry name" value="TolB, C-terminal domain"/>
    <property type="match status" value="1"/>
</dbReference>
<dbReference type="Proteomes" id="UP000683360">
    <property type="component" value="Unassembled WGS sequence"/>
</dbReference>
<dbReference type="InterPro" id="IPR011042">
    <property type="entry name" value="6-blade_b-propeller_TolB-like"/>
</dbReference>
<proteinExistence type="predicted"/>
<comment type="caution">
    <text evidence="1">The sequence shown here is derived from an EMBL/GenBank/DDBJ whole genome shotgun (WGS) entry which is preliminary data.</text>
</comment>
<evidence type="ECO:0000313" key="1">
    <source>
        <dbReference type="EMBL" id="CAG2190014.1"/>
    </source>
</evidence>
<dbReference type="OrthoDB" id="6048473at2759"/>
<reference evidence="1" key="1">
    <citation type="submission" date="2021-03" db="EMBL/GenBank/DDBJ databases">
        <authorList>
            <person name="Bekaert M."/>
        </authorList>
    </citation>
    <scope>NUCLEOTIDE SEQUENCE</scope>
</reference>
<accession>A0A8S3Q267</accession>
<sequence length="356" mass="39751">MSTVDSKFGRPVLCCIKLRMGMYFNNKPTLTDHPVSLNWCSKCTSQPVTLSSQICENHLGSSFDALSVSEDNARDLPKPDFEYLAKFNVEQELCFDSNPEQKDDIKLTTTEFSDIVFTDDDHLILCSSGSRVIQNRRARNSETRFSQKLLKYSEKGKYVSQCHLDGPPRKICLLQSGKEAVVTLGQKIQFVSLLDMSPMKSVTIGSDCTGVALVNRMIYVGDSSKIHVLDQIGRHYRTIDSPCTPSNIRRNLDGRLYCTTGSALWCITPEGSLVYSYNATDLGPANAVAPDSKGNIYVGGSELQMFHPYRAKVERILLKEDGNGTIKALCFNNDFTKMFISNNEGKSISVYTCKYK</sequence>
<gene>
    <name evidence="1" type="ORF">MEDL_5320</name>
</gene>
<dbReference type="EMBL" id="CAJPWZ010000309">
    <property type="protein sequence ID" value="CAG2190014.1"/>
    <property type="molecule type" value="Genomic_DNA"/>
</dbReference>
<protein>
    <submittedName>
        <fullName evidence="1">Uncharacterized protein</fullName>
    </submittedName>
</protein>
<name>A0A8S3Q267_MYTED</name>
<organism evidence="1 2">
    <name type="scientific">Mytilus edulis</name>
    <name type="common">Blue mussel</name>
    <dbReference type="NCBI Taxonomy" id="6550"/>
    <lineage>
        <taxon>Eukaryota</taxon>
        <taxon>Metazoa</taxon>
        <taxon>Spiralia</taxon>
        <taxon>Lophotrochozoa</taxon>
        <taxon>Mollusca</taxon>
        <taxon>Bivalvia</taxon>
        <taxon>Autobranchia</taxon>
        <taxon>Pteriomorphia</taxon>
        <taxon>Mytilida</taxon>
        <taxon>Mytiloidea</taxon>
        <taxon>Mytilidae</taxon>
        <taxon>Mytilinae</taxon>
        <taxon>Mytilus</taxon>
    </lineage>
</organism>
<evidence type="ECO:0000313" key="2">
    <source>
        <dbReference type="Proteomes" id="UP000683360"/>
    </source>
</evidence>
<dbReference type="SUPFAM" id="SSF63825">
    <property type="entry name" value="YWTD domain"/>
    <property type="match status" value="1"/>
</dbReference>